<dbReference type="GO" id="GO:0003700">
    <property type="term" value="F:DNA-binding transcription factor activity"/>
    <property type="evidence" value="ECO:0007669"/>
    <property type="project" value="InterPro"/>
</dbReference>
<dbReference type="GO" id="GO:0006352">
    <property type="term" value="P:DNA-templated transcription initiation"/>
    <property type="evidence" value="ECO:0007669"/>
    <property type="project" value="InterPro"/>
</dbReference>
<protein>
    <recommendedName>
        <fullName evidence="2">RNA polymerase sigma-70 region 2 domain-containing protein</fullName>
    </recommendedName>
</protein>
<evidence type="ECO:0000313" key="4">
    <source>
        <dbReference type="Proteomes" id="UP000320179"/>
    </source>
</evidence>
<dbReference type="Gene3D" id="1.10.1740.10">
    <property type="match status" value="1"/>
</dbReference>
<dbReference type="RefSeq" id="WP_140797889.1">
    <property type="nucleotide sequence ID" value="NZ_CP017173.1"/>
</dbReference>
<dbReference type="InterPro" id="IPR013325">
    <property type="entry name" value="RNA_pol_sigma_r2"/>
</dbReference>
<dbReference type="SUPFAM" id="SSF88946">
    <property type="entry name" value="Sigma2 domain of RNA polymerase sigma factors"/>
    <property type="match status" value="1"/>
</dbReference>
<dbReference type="EMBL" id="CP017174">
    <property type="protein sequence ID" value="QDE67503.1"/>
    <property type="molecule type" value="Genomic_DNA"/>
</dbReference>
<sequence>MSVEEHPGRYSGAPRSEKAEELARFYAEHRTWSYQLARQFGGGVFDEEDLVSELWTRVAQHLSWWAYEPTVARAWMSATLKNLVVDLSRLRRREEEIKKAELFYAVGTDELAQDEYREAAARVLDQLSPEELELLLDDGRTSSSSPPLEPRKANARRVRRHRLRRKLREALDGVGLPRSEDEGRNGH</sequence>
<evidence type="ECO:0000259" key="2">
    <source>
        <dbReference type="Pfam" id="PF04542"/>
    </source>
</evidence>
<gene>
    <name evidence="3" type="ORF">BHS09_11195</name>
</gene>
<name>A0AAE6FYC5_MYXXA</name>
<feature type="domain" description="RNA polymerase sigma-70 region 2" evidence="2">
    <location>
        <begin position="25"/>
        <end position="93"/>
    </location>
</feature>
<dbReference type="Pfam" id="PF04542">
    <property type="entry name" value="Sigma70_r2"/>
    <property type="match status" value="1"/>
</dbReference>
<proteinExistence type="predicted"/>
<evidence type="ECO:0000313" key="3">
    <source>
        <dbReference type="EMBL" id="QDE67503.1"/>
    </source>
</evidence>
<dbReference type="Proteomes" id="UP000320179">
    <property type="component" value="Chromosome"/>
</dbReference>
<evidence type="ECO:0000256" key="1">
    <source>
        <dbReference type="SAM" id="MobiDB-lite"/>
    </source>
</evidence>
<dbReference type="InterPro" id="IPR007627">
    <property type="entry name" value="RNA_pol_sigma70_r2"/>
</dbReference>
<feature type="region of interest" description="Disordered" evidence="1">
    <location>
        <begin position="137"/>
        <end position="161"/>
    </location>
</feature>
<accession>A0AAE6FYC5</accession>
<organism evidence="3 4">
    <name type="scientific">Myxococcus xanthus</name>
    <dbReference type="NCBI Taxonomy" id="34"/>
    <lineage>
        <taxon>Bacteria</taxon>
        <taxon>Pseudomonadati</taxon>
        <taxon>Myxococcota</taxon>
        <taxon>Myxococcia</taxon>
        <taxon>Myxococcales</taxon>
        <taxon>Cystobacterineae</taxon>
        <taxon>Myxococcaceae</taxon>
        <taxon>Myxococcus</taxon>
    </lineage>
</organism>
<dbReference type="AlphaFoldDB" id="A0AAE6FYC5"/>
<reference evidence="3 4" key="1">
    <citation type="journal article" date="2019" name="Science">
        <title>Social genes are selection hotspots in kin groups of a soil microbe.</title>
        <authorList>
            <person name="Wielgoss S."/>
            <person name="Wolfensberger R."/>
            <person name="Sun L."/>
            <person name="Fiegna F."/>
            <person name="Velicer G.J."/>
        </authorList>
    </citation>
    <scope>NUCLEOTIDE SEQUENCE [LARGE SCALE GENOMIC DNA]</scope>
    <source>
        <strain evidence="3 4">MC3.5.9c15</strain>
    </source>
</reference>